<name>A0AC55CVQ5_ECHTE</name>
<protein>
    <submittedName>
        <fullName evidence="2">Nesprin-2-like</fullName>
    </submittedName>
</protein>
<evidence type="ECO:0000313" key="2">
    <source>
        <dbReference type="RefSeq" id="XP_045143560.1"/>
    </source>
</evidence>
<keyword evidence="1" id="KW-1185">Reference proteome</keyword>
<organism evidence="1 2">
    <name type="scientific">Echinops telfairi</name>
    <name type="common">Lesser hedgehog tenrec</name>
    <dbReference type="NCBI Taxonomy" id="9371"/>
    <lineage>
        <taxon>Eukaryota</taxon>
        <taxon>Metazoa</taxon>
        <taxon>Chordata</taxon>
        <taxon>Craniata</taxon>
        <taxon>Vertebrata</taxon>
        <taxon>Euteleostomi</taxon>
        <taxon>Mammalia</taxon>
        <taxon>Eutheria</taxon>
        <taxon>Afrotheria</taxon>
        <taxon>Tenrecidae</taxon>
        <taxon>Tenrecinae</taxon>
        <taxon>Echinops</taxon>
    </lineage>
</organism>
<evidence type="ECO:0000313" key="1">
    <source>
        <dbReference type="Proteomes" id="UP000694863"/>
    </source>
</evidence>
<reference evidence="2" key="1">
    <citation type="submission" date="2025-08" db="UniProtKB">
        <authorList>
            <consortium name="RefSeq"/>
        </authorList>
    </citation>
    <scope>IDENTIFICATION</scope>
</reference>
<gene>
    <name evidence="2" type="primary">LOC123521399</name>
</gene>
<accession>A0AC55CVQ5</accession>
<dbReference type="Proteomes" id="UP000694863">
    <property type="component" value="Unplaced"/>
</dbReference>
<proteinExistence type="predicted"/>
<sequence length="2278" mass="259847">MEDGRRQDSEKQEIQQQILQQKHSMILLENQIGCLTPELSELKKQYESVSDLFNTKKSVLQDHFSTLLNDQCKNFDDWFNNMNMNLKECFDSPETKENLEYKLQKLSEIILLKPEGDAKLQNIRKQAENSKAPMAQQTLTDIRHQWDNTLHLANTYLSHQEKLLLEGEKYLQSKEALRLMLTELKTKQEAGFVLQNGLQEKKAQLKNYKKFLQKAQDLTSLLKELKSQGNYLLECTKNPNFSEEPWLEIKHLHESLLQQLQDSVQKLEGHVQEHHSYQVCVTDLHATLDQFAEELASFSTETTDQIAVEGKLQKLQDLEARLSLHNGALEKISTLSESIKQNSSWVGQKLIEDAVSSLKGKQAALEKSLGSAQQETKKWLTSIPNSTCTPDGQEQLALLDREEPVPSGVRAPTPDAAAGETPGAPWEVNKSFTICVGLLIEIQVSYGSTGALDIATYLDKVQKILASIEKEKDSLGKLKIQWENISDFLTGMDKKLLRSQIHQLEHGWEHVEQLVQKKYSQQVVEYDEFNFFMSAIQDLAHSLRQQHRCLQLRLTAPEQREVDQTVAPLATELQAIKHRFSTLKGRADLQMKRIWGEKEKKTLENGIHNLQKQLDALEPLNLEVENQIKKCELGNKLEEVVLWVKNLLGECMHTIPLLPDDILSQIRRCKVTHDGILEKQQLVESLTAEVKAAVPHLPAQEASVLTNLLQDLQNQYQLLVLGSAQRSQQLEFKLEERRALFAAMQKVQLLLRGNETLMGPMMEPTPTEAELEHQRVALKIAQEELQEAESIISTYFQELANFCKELNVFERLFLGNQLKNLKTRANRTQRFMQTKSEEVDHKLNFYGELREQTSALQKEVDDMQHNELLLNEEIHLDVKEALYNLKDRHAVTHSSLSQVLKLKEMLECIGLNWDFSQLDQLQTQVFRKEKELEESMKQLDSFGTEQSNYQASLSKMRALDSEIKQRAKAVLTSFSASPEESLRTAHVLNQKIEKAKNLYHEMLGKLSENTAFDESFREKEALQINLYVEENSKLQKALQNLILTSQPQEMNEKDFQDKLDNSLDVFNQLKSQLEQPLLINLEMQHIQKEKENCEVLQEQIQAEVFSIKAVTVIAEQREKESASEAGPGETRLRDLEALQTELHTSLVWRTDVLDDAFKNMTHYNAAVTKAAEIVTALETIVAFHKVDLDNPDASLTMPHWKEEEFEATMADMRDLSEKLGAVCSPEAKLQLQQTLQELISKDSAVREAANEGKAEMERCLEDYERYRNTKEKICTDLGKMETSLGQSMSQLPLSYKEALEHSEQSKALVTNLLSTKEELMKLRQVLRHLRGTCSEKDGVCLLGSVSALWERWLRLLEAARTWEMWCGVRQRDWKFVSEEIEREAIILDDLHEDLPEISKTNEAASTEELCALRDSFCRYEEDVEKQQLVLALLFQSVRSIQNVPEDVRAVETVPAFQEIASMQEQCIKLLTQAQKNKDLVQAEIQERDSFKKEIMVLKEALQQSLAYLQRMESQGRPEKTEPLEELQSNLKKGQLAFEEMMEKSRIKYSELYTIVPAEIESQMEECRKTLKALDEKISSEVSKSSPSYAMTRKIEEINNGLHNVEKMLQQKSKSIEKAQEMQKKMWDELDLWHAKLNELDSEVQDTVEQDPGQAQEWMDNLMIPLQQYQQVAQRAESRTSQLNKATIKMEEYNDLLKSIEGWIENTSLLVNPVDYDSSKMLSQHASKLQMALEDSEQKHNLLYSIFSDLEDLSIIFETDDLAQSVQLLSSQVTTLQQRIMDSLPQIQRMADDVVAIETEVKAMEKKVSKIKAILLAKEIFDFSPEENLKHGEVILENLRPMKKTIAEIVSYQAELSLPQRGLKPLPVFQRTAQLVQDVRLLENVAQEQTELLKIATEQIDECDGEIEQLKETLNNYSAEFSPERVSPDRVANLPQVQGEINSLEEQILSLNQKKEELLVNLKTAVLSLHQHLKQEQHESEKETLSASAPEEGGVAKREASDWKLDRAGSMSLLPAVAEEAEEGSVKSEHGGKKAEPSSGSWSFLSEHDKDKEEDRASSSSGTIIQMADRRMSTCDGSVAQGLAPDSLNPHQTKKGATPPIQAASLDFPEEHKASEATVEQARPEPAEVLHVCQTQVAELEQWLAQANVAFEPETLNPGMQQVVEQQLVGCQAMLTEIEHKVVSLLENCKDQGLGDGGAIQQEAEALSLKLKTVKCNLEKVQMMLQEKYSEDQQSTIGKKASEHEKVLQPDNLSAFDSMIGERPLFSRHKDVQRPQVER</sequence>
<dbReference type="RefSeq" id="XP_045143560.1">
    <property type="nucleotide sequence ID" value="XM_045287625.1"/>
</dbReference>